<protein>
    <submittedName>
        <fullName evidence="6">Helix-turn-helix domain-containing protein</fullName>
    </submittedName>
</protein>
<dbReference type="InterPro" id="IPR047264">
    <property type="entry name" value="Cupin_HpaA-like_N"/>
</dbReference>
<evidence type="ECO:0000313" key="7">
    <source>
        <dbReference type="Proteomes" id="UP000282837"/>
    </source>
</evidence>
<dbReference type="RefSeq" id="WP_127707125.1">
    <property type="nucleotide sequence ID" value="NZ_SACO01000003.1"/>
</dbReference>
<dbReference type="Gene3D" id="2.60.120.10">
    <property type="entry name" value="Jelly Rolls"/>
    <property type="match status" value="1"/>
</dbReference>
<keyword evidence="7" id="KW-1185">Reference proteome</keyword>
<evidence type="ECO:0000256" key="2">
    <source>
        <dbReference type="ARBA" id="ARBA00023125"/>
    </source>
</evidence>
<dbReference type="InterPro" id="IPR009057">
    <property type="entry name" value="Homeodomain-like_sf"/>
</dbReference>
<proteinExistence type="predicted"/>
<dbReference type="InterPro" id="IPR050204">
    <property type="entry name" value="AraC_XylS_family_regulators"/>
</dbReference>
<dbReference type="Pfam" id="PF02311">
    <property type="entry name" value="AraC_binding"/>
    <property type="match status" value="1"/>
</dbReference>
<accession>A0A437N8T6</accession>
<dbReference type="InterPro" id="IPR003313">
    <property type="entry name" value="AraC-bd"/>
</dbReference>
<keyword evidence="1" id="KW-0805">Transcription regulation</keyword>
<evidence type="ECO:0000256" key="4">
    <source>
        <dbReference type="ARBA" id="ARBA00023163"/>
    </source>
</evidence>
<dbReference type="OrthoDB" id="9814125at2"/>
<dbReference type="PANTHER" id="PTHR46796">
    <property type="entry name" value="HTH-TYPE TRANSCRIPTIONAL ACTIVATOR RHAS-RELATED"/>
    <property type="match status" value="1"/>
</dbReference>
<dbReference type="CDD" id="cd06999">
    <property type="entry name" value="cupin_HpaA-like_N"/>
    <property type="match status" value="1"/>
</dbReference>
<dbReference type="SUPFAM" id="SSF51215">
    <property type="entry name" value="Regulatory protein AraC"/>
    <property type="match status" value="1"/>
</dbReference>
<dbReference type="InterPro" id="IPR020449">
    <property type="entry name" value="Tscrpt_reg_AraC-type_HTH"/>
</dbReference>
<evidence type="ECO:0000256" key="1">
    <source>
        <dbReference type="ARBA" id="ARBA00023015"/>
    </source>
</evidence>
<dbReference type="InterPro" id="IPR014710">
    <property type="entry name" value="RmlC-like_jellyroll"/>
</dbReference>
<evidence type="ECO:0000313" key="6">
    <source>
        <dbReference type="EMBL" id="RVU06331.1"/>
    </source>
</evidence>
<comment type="caution">
    <text evidence="6">The sequence shown here is derived from an EMBL/GenBank/DDBJ whole genome shotgun (WGS) entry which is preliminary data.</text>
</comment>
<dbReference type="Gene3D" id="1.10.10.60">
    <property type="entry name" value="Homeodomain-like"/>
    <property type="match status" value="1"/>
</dbReference>
<dbReference type="GO" id="GO:0043565">
    <property type="term" value="F:sequence-specific DNA binding"/>
    <property type="evidence" value="ECO:0007669"/>
    <property type="project" value="InterPro"/>
</dbReference>
<dbReference type="Proteomes" id="UP000282837">
    <property type="component" value="Unassembled WGS sequence"/>
</dbReference>
<organism evidence="6 7">
    <name type="scientific">Novosphingobium umbonatum</name>
    <dbReference type="NCBI Taxonomy" id="1908524"/>
    <lineage>
        <taxon>Bacteria</taxon>
        <taxon>Pseudomonadati</taxon>
        <taxon>Pseudomonadota</taxon>
        <taxon>Alphaproteobacteria</taxon>
        <taxon>Sphingomonadales</taxon>
        <taxon>Sphingomonadaceae</taxon>
        <taxon>Novosphingobium</taxon>
    </lineage>
</organism>
<feature type="domain" description="HTH araC/xylS-type" evidence="5">
    <location>
        <begin position="207"/>
        <end position="305"/>
    </location>
</feature>
<dbReference type="AlphaFoldDB" id="A0A437N8T6"/>
<dbReference type="InterPro" id="IPR037923">
    <property type="entry name" value="HTH-like"/>
</dbReference>
<dbReference type="PROSITE" id="PS01124">
    <property type="entry name" value="HTH_ARAC_FAMILY_2"/>
    <property type="match status" value="1"/>
</dbReference>
<reference evidence="6 7" key="1">
    <citation type="submission" date="2019-01" db="EMBL/GenBank/DDBJ databases">
        <authorList>
            <person name="Chen W.-M."/>
        </authorList>
    </citation>
    <scope>NUCLEOTIDE SEQUENCE [LARGE SCALE GENOMIC DNA]</scope>
    <source>
        <strain evidence="6 7">FSY-9</strain>
    </source>
</reference>
<sequence>MKESDIQQDISLNRAAPGSLSKVGVPRYVLYGDAGNRPDWFVNLEALDRRCRDRGWVIKPHVHPRFAQIMIVTHGAGEMHVEGVEQSFRPGSVMMVPPHRIHGFRYDLDTQGWVLTIENHFLDDLLERAPALRMVLQTAGVFDLDLAVLAKLEPEIAKLEQELRGEQVGSAIASEIHLLAVMLILFRHWPMAAPPTAPGHGRADLVERYRALLETRFRDQPSVADMAQLLGVSVAQLRLACGEMAGLSPLAILHERLLAEARRYLAYTALPVAQISDELGFSEASYFTRFFVKETGETPTAWRRSNGFRGGLDGVGLTAGG</sequence>
<dbReference type="GO" id="GO:0003700">
    <property type="term" value="F:DNA-binding transcription factor activity"/>
    <property type="evidence" value="ECO:0007669"/>
    <property type="project" value="InterPro"/>
</dbReference>
<evidence type="ECO:0000256" key="3">
    <source>
        <dbReference type="ARBA" id="ARBA00023159"/>
    </source>
</evidence>
<dbReference type="Pfam" id="PF12833">
    <property type="entry name" value="HTH_18"/>
    <property type="match status" value="1"/>
</dbReference>
<evidence type="ECO:0000259" key="5">
    <source>
        <dbReference type="PROSITE" id="PS01124"/>
    </source>
</evidence>
<dbReference type="PRINTS" id="PR00032">
    <property type="entry name" value="HTHARAC"/>
</dbReference>
<gene>
    <name evidence="6" type="ORF">EOE18_05770</name>
</gene>
<keyword evidence="2" id="KW-0238">DNA-binding</keyword>
<name>A0A437N8T6_9SPHN</name>
<keyword evidence="4" id="KW-0804">Transcription</keyword>
<dbReference type="SUPFAM" id="SSF46689">
    <property type="entry name" value="Homeodomain-like"/>
    <property type="match status" value="1"/>
</dbReference>
<dbReference type="InterPro" id="IPR018060">
    <property type="entry name" value="HTH_AraC"/>
</dbReference>
<dbReference type="SMART" id="SM00342">
    <property type="entry name" value="HTH_ARAC"/>
    <property type="match status" value="1"/>
</dbReference>
<keyword evidence="3" id="KW-0010">Activator</keyword>
<dbReference type="EMBL" id="SACO01000003">
    <property type="protein sequence ID" value="RVU06331.1"/>
    <property type="molecule type" value="Genomic_DNA"/>
</dbReference>